<evidence type="ECO:0000313" key="1">
    <source>
        <dbReference type="EMBL" id="CAF2258664.1"/>
    </source>
</evidence>
<proteinExistence type="predicted"/>
<accession>A0A817AG39</accession>
<evidence type="ECO:0000313" key="2">
    <source>
        <dbReference type="Proteomes" id="UP000663887"/>
    </source>
</evidence>
<comment type="caution">
    <text evidence="1">The sequence shown here is derived from an EMBL/GenBank/DDBJ whole genome shotgun (WGS) entry which is preliminary data.</text>
</comment>
<dbReference type="EMBL" id="CAJNRG010018497">
    <property type="protein sequence ID" value="CAF2258664.1"/>
    <property type="molecule type" value="Genomic_DNA"/>
</dbReference>
<dbReference type="AlphaFoldDB" id="A0A817AG39"/>
<dbReference type="Proteomes" id="UP000663887">
    <property type="component" value="Unassembled WGS sequence"/>
</dbReference>
<dbReference type="Gene3D" id="3.40.1310.20">
    <property type="match status" value="1"/>
</dbReference>
<name>A0A817AG39_9BILA</name>
<protein>
    <submittedName>
        <fullName evidence="1">Uncharacterized protein</fullName>
    </submittedName>
</protein>
<organism evidence="1 2">
    <name type="scientific">Rotaria magnacalcarata</name>
    <dbReference type="NCBI Taxonomy" id="392030"/>
    <lineage>
        <taxon>Eukaryota</taxon>
        <taxon>Metazoa</taxon>
        <taxon>Spiralia</taxon>
        <taxon>Gnathifera</taxon>
        <taxon>Rotifera</taxon>
        <taxon>Eurotatoria</taxon>
        <taxon>Bdelloidea</taxon>
        <taxon>Philodinida</taxon>
        <taxon>Philodinidae</taxon>
        <taxon>Rotaria</taxon>
    </lineage>
</organism>
<gene>
    <name evidence="1" type="ORF">XDN619_LOCUS35913</name>
</gene>
<reference evidence="1" key="1">
    <citation type="submission" date="2021-02" db="EMBL/GenBank/DDBJ databases">
        <authorList>
            <person name="Nowell W R."/>
        </authorList>
    </citation>
    <scope>NUCLEOTIDE SEQUENCE</scope>
</reference>
<sequence length="166" mass="18981">MARKHINADISHMNADIYMRFLPTQVAVLQPDKTKHSTQPNMPRVNVSGARSKYWVGTWNHAGPKEADIDASATKLQDSTWFAKIYASQERGESGTLHLQIYAECKNRKYWSELCDQFPGMFWETRNWELAWANGPSPETARVNRGCETSALFEQQQQRAAFCLAL</sequence>